<dbReference type="RefSeq" id="WP_109683537.1">
    <property type="nucleotide sequence ID" value="NZ_QGDN01000001.1"/>
</dbReference>
<reference evidence="1" key="2">
    <citation type="submission" date="2016-10" db="EMBL/GenBank/DDBJ databases">
        <authorList>
            <person name="Cai Z."/>
        </authorList>
    </citation>
    <scope>NUCLEOTIDE SEQUENCE [LARGE SCALE GENOMIC DNA]</scope>
    <source>
        <strain evidence="1">DSM 22951</strain>
    </source>
</reference>
<name>A0A2Y8ZLA2_9MICO</name>
<evidence type="ECO:0000313" key="1">
    <source>
        <dbReference type="EMBL" id="SSA32745.1"/>
    </source>
</evidence>
<evidence type="ECO:0000313" key="2">
    <source>
        <dbReference type="EMBL" id="SSA59159.1"/>
    </source>
</evidence>
<accession>A0A2Y8ZLA2</accession>
<sequence length="77" mass="7964">MSTRPDVYDPPPKGLVEGSIRAIEESIALKIAVTDAKTAATTADRANLEAVLADLDRDIFAETVDAHGLPACLGGAS</sequence>
<dbReference type="EMBL" id="UESZ01000004">
    <property type="protein sequence ID" value="SSA59159.1"/>
    <property type="molecule type" value="Genomic_DNA"/>
</dbReference>
<dbReference type="AlphaFoldDB" id="A0A2Y8ZLA2"/>
<dbReference type="Proteomes" id="UP000250028">
    <property type="component" value="Unassembled WGS sequence"/>
</dbReference>
<protein>
    <submittedName>
        <fullName evidence="1">Uncharacterized protein</fullName>
    </submittedName>
</protein>
<evidence type="ECO:0000313" key="3">
    <source>
        <dbReference type="Proteomes" id="UP000250028"/>
    </source>
</evidence>
<proteinExistence type="predicted"/>
<dbReference type="EMBL" id="UESZ01000001">
    <property type="protein sequence ID" value="SSA32745.1"/>
    <property type="molecule type" value="Genomic_DNA"/>
</dbReference>
<gene>
    <name evidence="1" type="ORF">SAMN04489750_0008</name>
    <name evidence="2" type="ORF">SAMN04489750_3980</name>
</gene>
<reference evidence="3" key="1">
    <citation type="submission" date="2016-10" db="EMBL/GenBank/DDBJ databases">
        <authorList>
            <person name="Varghese N."/>
            <person name="Submissions S."/>
        </authorList>
    </citation>
    <scope>NUCLEOTIDE SEQUENCE [LARGE SCALE GENOMIC DNA]</scope>
    <source>
        <strain evidence="3">DSM 22951</strain>
    </source>
</reference>
<organism evidence="1 3">
    <name type="scientific">Branchiibius hedensis</name>
    <dbReference type="NCBI Taxonomy" id="672460"/>
    <lineage>
        <taxon>Bacteria</taxon>
        <taxon>Bacillati</taxon>
        <taxon>Actinomycetota</taxon>
        <taxon>Actinomycetes</taxon>
        <taxon>Micrococcales</taxon>
        <taxon>Dermacoccaceae</taxon>
        <taxon>Branchiibius</taxon>
    </lineage>
</organism>
<keyword evidence="3" id="KW-1185">Reference proteome</keyword>